<keyword evidence="2" id="KW-1185">Reference proteome</keyword>
<comment type="caution">
    <text evidence="1">The sequence shown here is derived from an EMBL/GenBank/DDBJ whole genome shotgun (WGS) entry which is preliminary data.</text>
</comment>
<sequence length="223" mass="26642">MKKIIDHIADWLVALNERKTKVNDDYATFMKRGNNGFIFGMTLFGLFFLYMAYDLYVDYGKLWLASIPIIAFVVTVFGILISDAYKDKLRKRYRNPSMRLVGLHMDFNEYILRRIYNSLINNEFLDENRNEFEHFYNVLVYDFEDHESVLHFNCTQAELKYILEKFKPFKKGLHLSTFERSEKIYNKGELIFAKKLSKSYNKNPLTRETEELIDSFFDFLGDI</sequence>
<dbReference type="Proteomes" id="UP001595191">
    <property type="component" value="Unassembled WGS sequence"/>
</dbReference>
<name>A0ACC7LL40_9FLAO</name>
<evidence type="ECO:0000313" key="2">
    <source>
        <dbReference type="Proteomes" id="UP001595191"/>
    </source>
</evidence>
<reference evidence="1" key="1">
    <citation type="submission" date="2024-09" db="EMBL/GenBank/DDBJ databases">
        <authorList>
            <person name="Liu J."/>
        </authorList>
    </citation>
    <scope>NUCLEOTIDE SEQUENCE</scope>
    <source>
        <strain evidence="1">NBU2967</strain>
    </source>
</reference>
<dbReference type="EMBL" id="JBHFPV010000002">
    <property type="protein sequence ID" value="MFH6604473.1"/>
    <property type="molecule type" value="Genomic_DNA"/>
</dbReference>
<evidence type="ECO:0000313" key="1">
    <source>
        <dbReference type="EMBL" id="MFH6604473.1"/>
    </source>
</evidence>
<gene>
    <name evidence="1" type="ORF">ACEZ3G_13355</name>
</gene>
<accession>A0ACC7LL40</accession>
<protein>
    <submittedName>
        <fullName evidence="1">Uncharacterized protein</fullName>
    </submittedName>
</protein>
<organism evidence="1 2">
    <name type="scientific">Meishania litoralis</name>
    <dbReference type="NCBI Taxonomy" id="3434685"/>
    <lineage>
        <taxon>Bacteria</taxon>
        <taxon>Pseudomonadati</taxon>
        <taxon>Bacteroidota</taxon>
        <taxon>Flavobacteriia</taxon>
        <taxon>Flavobacteriales</taxon>
        <taxon>Flavobacteriaceae</taxon>
        <taxon>Meishania</taxon>
    </lineage>
</organism>
<proteinExistence type="predicted"/>